<comment type="subcellular location">
    <subcellularLocation>
        <location evidence="1">Host cell</location>
    </subcellularLocation>
    <subcellularLocation>
        <location evidence="2">Secreted</location>
    </subcellularLocation>
</comment>
<dbReference type="InterPro" id="IPR003615">
    <property type="entry name" value="HNH_nuc"/>
</dbReference>
<dbReference type="GO" id="GO:0043657">
    <property type="term" value="C:host cell"/>
    <property type="evidence" value="ECO:0007669"/>
    <property type="project" value="UniProtKB-SubCell"/>
</dbReference>
<sequence length="443" mass="50178">MGSSSYYEPLRLKFSPLLLPHSGSRKYGDPLCIIVGVAGSAFPVDIEINEKTSVGELKERVKAGSDGIITVPYPNLQLFLAKAEGDAWLPSLTEDVKKLKKGEKTALIEALMKEDQELQAEDSLKYVLDENNMPTPQSRQIHVLVVVPEPDNIPSPSAVLLEAILPHVLTSASTTLTDRNKGFKDELCNLYKCYRRKKSWVQCMLLDVAFPKSLMIASHLFRCSNEYLSLVMMQISDIDDVKNGLLLFKPLEHAFDHHQISFIRDDTDGLRLKLFDPCIRDTRLIDLMDRNGKEVLSAQQTQARVARMKALNKKAIDSSYDFKDFWSEVSLDDKMDIFHRSILNSNALQHRHWLHCVPLIILYSKKYKVSNMQKWRTHLSNTSLTMSGLSRHRSATTSAHATLACCIKRATTTRIETRFELASVSREPIVTTQKALNCETKLN</sequence>
<evidence type="ECO:0000313" key="7">
    <source>
        <dbReference type="Proteomes" id="UP001165083"/>
    </source>
</evidence>
<dbReference type="EMBL" id="BSXW01002673">
    <property type="protein sequence ID" value="GMF43414.1"/>
    <property type="molecule type" value="Genomic_DNA"/>
</dbReference>
<organism evidence="6 7">
    <name type="scientific">Phytophthora lilii</name>
    <dbReference type="NCBI Taxonomy" id="2077276"/>
    <lineage>
        <taxon>Eukaryota</taxon>
        <taxon>Sar</taxon>
        <taxon>Stramenopiles</taxon>
        <taxon>Oomycota</taxon>
        <taxon>Peronosporomycetes</taxon>
        <taxon>Peronosporales</taxon>
        <taxon>Peronosporaceae</taxon>
        <taxon>Phytophthora</taxon>
    </lineage>
</organism>
<dbReference type="GO" id="GO:0005576">
    <property type="term" value="C:extracellular region"/>
    <property type="evidence" value="ECO:0007669"/>
    <property type="project" value="UniProtKB-SubCell"/>
</dbReference>
<reference evidence="6" key="1">
    <citation type="submission" date="2023-04" db="EMBL/GenBank/DDBJ databases">
        <title>Phytophthora lilii NBRC 32176.</title>
        <authorList>
            <person name="Ichikawa N."/>
            <person name="Sato H."/>
            <person name="Tonouchi N."/>
        </authorList>
    </citation>
    <scope>NUCLEOTIDE SEQUENCE</scope>
    <source>
        <strain evidence="6">NBRC 32176</strain>
    </source>
</reference>
<dbReference type="AlphaFoldDB" id="A0A9W6XQP4"/>
<comment type="caution">
    <text evidence="6">The sequence shown here is derived from an EMBL/GenBank/DDBJ whole genome shotgun (WGS) entry which is preliminary data.</text>
</comment>
<keyword evidence="3" id="KW-0964">Secreted</keyword>
<dbReference type="OrthoDB" id="151325at2759"/>
<evidence type="ECO:0000256" key="3">
    <source>
        <dbReference type="ARBA" id="ARBA00022525"/>
    </source>
</evidence>
<feature type="domain" description="HNH nuclease" evidence="4">
    <location>
        <begin position="203"/>
        <end position="262"/>
    </location>
</feature>
<gene>
    <name evidence="6" type="ORF">Plil01_001687200</name>
</gene>
<protein>
    <submittedName>
        <fullName evidence="6">Unnamed protein product</fullName>
    </submittedName>
</protein>
<evidence type="ECO:0000259" key="4">
    <source>
        <dbReference type="Pfam" id="PF13391"/>
    </source>
</evidence>
<proteinExistence type="predicted"/>
<name>A0A9W6XQP4_9STRA</name>
<keyword evidence="7" id="KW-1185">Reference proteome</keyword>
<feature type="domain" description="Crinkler effector protein N-terminal" evidence="5">
    <location>
        <begin position="32"/>
        <end position="146"/>
    </location>
</feature>
<dbReference type="Pfam" id="PF20147">
    <property type="entry name" value="Crinkler"/>
    <property type="match status" value="1"/>
</dbReference>
<evidence type="ECO:0000256" key="1">
    <source>
        <dbReference type="ARBA" id="ARBA00004340"/>
    </source>
</evidence>
<evidence type="ECO:0000259" key="5">
    <source>
        <dbReference type="Pfam" id="PF20147"/>
    </source>
</evidence>
<dbReference type="Proteomes" id="UP001165083">
    <property type="component" value="Unassembled WGS sequence"/>
</dbReference>
<dbReference type="Pfam" id="PF13391">
    <property type="entry name" value="HNH_2"/>
    <property type="match status" value="1"/>
</dbReference>
<accession>A0A9W6XQP4</accession>
<evidence type="ECO:0000256" key="2">
    <source>
        <dbReference type="ARBA" id="ARBA00004613"/>
    </source>
</evidence>
<dbReference type="InterPro" id="IPR045379">
    <property type="entry name" value="Crinkler_N"/>
</dbReference>
<evidence type="ECO:0000313" key="6">
    <source>
        <dbReference type="EMBL" id="GMF43414.1"/>
    </source>
</evidence>